<gene>
    <name evidence="3" type="ORF">R50_0933</name>
</gene>
<feature type="transmembrane region" description="Helical" evidence="2">
    <location>
        <begin position="45"/>
        <end position="69"/>
    </location>
</feature>
<dbReference type="AlphaFoldDB" id="A0A6F8ZFR7"/>
<evidence type="ECO:0000256" key="2">
    <source>
        <dbReference type="SAM" id="Phobius"/>
    </source>
</evidence>
<dbReference type="GO" id="GO:0016020">
    <property type="term" value="C:membrane"/>
    <property type="evidence" value="ECO:0007669"/>
    <property type="project" value="InterPro"/>
</dbReference>
<proteinExistence type="predicted"/>
<evidence type="ECO:0000313" key="4">
    <source>
        <dbReference type="Proteomes" id="UP000503399"/>
    </source>
</evidence>
<sequence length="134" mass="15126">MVGTAVVKAAYTSPQVIVIMTLATLAFFSAPLYELTAPWRLVGLGLLLAAALLGMLGLVLATMVFIAVLTGMRSFGTPYFEPWAPFRWQDWKDVLWRVPWADYRTRLSAARPLQRVTGNRPRTQPVHLRRGRQR</sequence>
<protein>
    <submittedName>
        <fullName evidence="3">Uncharacterized protein</fullName>
    </submittedName>
</protein>
<evidence type="ECO:0000256" key="1">
    <source>
        <dbReference type="ARBA" id="ARBA00023136"/>
    </source>
</evidence>
<feature type="transmembrane region" description="Helical" evidence="2">
    <location>
        <begin position="12"/>
        <end position="33"/>
    </location>
</feature>
<dbReference type="KEGG" id="hfv:R50_0933"/>
<keyword evidence="2" id="KW-0812">Transmembrane</keyword>
<keyword evidence="1 2" id="KW-0472">Membrane</keyword>
<accession>A0A6F8ZFR7</accession>
<name>A0A6F8ZFR7_9FIRM</name>
<keyword evidence="2" id="KW-1133">Transmembrane helix</keyword>
<evidence type="ECO:0000313" key="3">
    <source>
        <dbReference type="EMBL" id="CAB1128439.1"/>
    </source>
</evidence>
<dbReference type="GO" id="GO:0009847">
    <property type="term" value="P:spore germination"/>
    <property type="evidence" value="ECO:0007669"/>
    <property type="project" value="InterPro"/>
</dbReference>
<dbReference type="InterPro" id="IPR004995">
    <property type="entry name" value="Spore_Ger"/>
</dbReference>
<dbReference type="Pfam" id="PF03323">
    <property type="entry name" value="GerA"/>
    <property type="match status" value="1"/>
</dbReference>
<dbReference type="Proteomes" id="UP000503399">
    <property type="component" value="Chromosome"/>
</dbReference>
<dbReference type="EMBL" id="LR778114">
    <property type="protein sequence ID" value="CAB1128439.1"/>
    <property type="molecule type" value="Genomic_DNA"/>
</dbReference>
<reference evidence="3 4" key="1">
    <citation type="submission" date="2020-02" db="EMBL/GenBank/DDBJ databases">
        <authorList>
            <person name="Hogendoorn C."/>
        </authorList>
    </citation>
    <scope>NUCLEOTIDE SEQUENCE [LARGE SCALE GENOMIC DNA]</scope>
    <source>
        <strain evidence="3">R501</strain>
    </source>
</reference>
<organism evidence="3 4">
    <name type="scientific">Candidatus Hydrogenisulfobacillus filiaventi</name>
    <dbReference type="NCBI Taxonomy" id="2707344"/>
    <lineage>
        <taxon>Bacteria</taxon>
        <taxon>Bacillati</taxon>
        <taxon>Bacillota</taxon>
        <taxon>Clostridia</taxon>
        <taxon>Eubacteriales</taxon>
        <taxon>Clostridiales Family XVII. Incertae Sedis</taxon>
        <taxon>Candidatus Hydrogenisulfobacillus</taxon>
    </lineage>
</organism>
<keyword evidence="4" id="KW-1185">Reference proteome</keyword>